<dbReference type="PROSITE" id="PS51459">
    <property type="entry name" value="FIDO"/>
    <property type="match status" value="1"/>
</dbReference>
<evidence type="ECO:0000259" key="1">
    <source>
        <dbReference type="PROSITE" id="PS51459"/>
    </source>
</evidence>
<dbReference type="InterPro" id="IPR006440">
    <property type="entry name" value="Doc"/>
</dbReference>
<gene>
    <name evidence="2" type="ORF">H4F99_10850</name>
</gene>
<dbReference type="EMBL" id="JACHTE010000007">
    <property type="protein sequence ID" value="MBB1088987.1"/>
    <property type="molecule type" value="Genomic_DNA"/>
</dbReference>
<dbReference type="Gene3D" id="1.20.120.1870">
    <property type="entry name" value="Fic/DOC protein, Fido domain"/>
    <property type="match status" value="1"/>
</dbReference>
<dbReference type="PANTHER" id="PTHR39426">
    <property type="entry name" value="HOMOLOGY TO DEATH-ON-CURING PROTEIN OF PHAGE P1"/>
    <property type="match status" value="1"/>
</dbReference>
<evidence type="ECO:0000313" key="2">
    <source>
        <dbReference type="EMBL" id="MBB1088987.1"/>
    </source>
</evidence>
<dbReference type="NCBIfam" id="TIGR01550">
    <property type="entry name" value="DOC_P1"/>
    <property type="match status" value="1"/>
</dbReference>
<dbReference type="PIRSF" id="PIRSF018297">
    <property type="entry name" value="Doc"/>
    <property type="match status" value="1"/>
</dbReference>
<dbReference type="AlphaFoldDB" id="A0A7W3U4Z0"/>
<evidence type="ECO:0000313" key="3">
    <source>
        <dbReference type="Proteomes" id="UP000552587"/>
    </source>
</evidence>
<protein>
    <submittedName>
        <fullName evidence="2">Type II toxin-antitoxin system death-on-curing family toxin</fullName>
    </submittedName>
</protein>
<organism evidence="2 3">
    <name type="scientific">Marilutibacter penaei</name>
    <dbReference type="NCBI Taxonomy" id="2759900"/>
    <lineage>
        <taxon>Bacteria</taxon>
        <taxon>Pseudomonadati</taxon>
        <taxon>Pseudomonadota</taxon>
        <taxon>Gammaproteobacteria</taxon>
        <taxon>Lysobacterales</taxon>
        <taxon>Lysobacteraceae</taxon>
        <taxon>Marilutibacter</taxon>
    </lineage>
</organism>
<dbReference type="SUPFAM" id="SSF140931">
    <property type="entry name" value="Fic-like"/>
    <property type="match status" value="1"/>
</dbReference>
<proteinExistence type="predicted"/>
<comment type="caution">
    <text evidence="2">The sequence shown here is derived from an EMBL/GenBank/DDBJ whole genome shotgun (WGS) entry which is preliminary data.</text>
</comment>
<dbReference type="GO" id="GO:0016301">
    <property type="term" value="F:kinase activity"/>
    <property type="evidence" value="ECO:0007669"/>
    <property type="project" value="InterPro"/>
</dbReference>
<dbReference type="PANTHER" id="PTHR39426:SF1">
    <property type="entry name" value="HOMOLOGY TO DEATH-ON-CURING PROTEIN OF PHAGE P1"/>
    <property type="match status" value="1"/>
</dbReference>
<dbReference type="InterPro" id="IPR036597">
    <property type="entry name" value="Fido-like_dom_sf"/>
</dbReference>
<feature type="domain" description="Fido" evidence="1">
    <location>
        <begin position="5"/>
        <end position="123"/>
    </location>
</feature>
<dbReference type="Pfam" id="PF02661">
    <property type="entry name" value="Fic"/>
    <property type="match status" value="1"/>
</dbReference>
<accession>A0A7W3U4Z0</accession>
<sequence>MIIWIRKPLILAIHERQLAEHGGGSGVRDEGLLESALARPLQAQAYGDPPPDVADLAAALAHGVARNHPFVDGNKRTAAVACETFLLLNGARLDASDLELYPMYIALADGSLDEAGFAAWLRDRIKVSAARVQEAAAEYGER</sequence>
<keyword evidence="3" id="KW-1185">Reference proteome</keyword>
<dbReference type="Proteomes" id="UP000552587">
    <property type="component" value="Unassembled WGS sequence"/>
</dbReference>
<reference evidence="2 3" key="1">
    <citation type="submission" date="2020-07" db="EMBL/GenBank/DDBJ databases">
        <authorList>
            <person name="Xu S."/>
            <person name="Li A."/>
        </authorList>
    </citation>
    <scope>NUCLEOTIDE SEQUENCE [LARGE SCALE GENOMIC DNA]</scope>
    <source>
        <strain evidence="2 3">SG-8</strain>
    </source>
</reference>
<dbReference type="InterPro" id="IPR003812">
    <property type="entry name" value="Fido"/>
</dbReference>
<dbReference type="RefSeq" id="WP_182669769.1">
    <property type="nucleotide sequence ID" value="NZ_JACHTE010000007.1"/>
</dbReference>
<name>A0A7W3U4Z0_9GAMM</name>
<dbReference type="InterPro" id="IPR053737">
    <property type="entry name" value="Type_II_TA_Toxin"/>
</dbReference>